<dbReference type="KEGG" id="bgv:CAL12_22675"/>
<gene>
    <name evidence="1" type="ORF">CAL12_22675</name>
</gene>
<evidence type="ECO:0000313" key="2">
    <source>
        <dbReference type="Proteomes" id="UP000194151"/>
    </source>
</evidence>
<accession>A0A1W6YQH0</accession>
<dbReference type="InterPro" id="IPR010263">
    <property type="entry name" value="T6SS_TssK"/>
</dbReference>
<dbReference type="PANTHER" id="PTHR35566">
    <property type="entry name" value="BLR3599 PROTEIN"/>
    <property type="match status" value="1"/>
</dbReference>
<dbReference type="AlphaFoldDB" id="A0A1W6YQH0"/>
<reference evidence="1 2" key="1">
    <citation type="submission" date="2017-05" db="EMBL/GenBank/DDBJ databases">
        <title>Complete and WGS of Bordetella genogroups.</title>
        <authorList>
            <person name="Spilker T."/>
            <person name="LiPuma J."/>
        </authorList>
    </citation>
    <scope>NUCLEOTIDE SEQUENCE [LARGE SCALE GENOMIC DNA]</scope>
    <source>
        <strain evidence="1 2">AU19157</strain>
    </source>
</reference>
<dbReference type="NCBIfam" id="TIGR03353">
    <property type="entry name" value="VI_chp_4"/>
    <property type="match status" value="1"/>
</dbReference>
<organism evidence="1 2">
    <name type="scientific">Bordetella genomosp. 8</name>
    <dbReference type="NCBI Taxonomy" id="1416806"/>
    <lineage>
        <taxon>Bacteria</taxon>
        <taxon>Pseudomonadati</taxon>
        <taxon>Pseudomonadota</taxon>
        <taxon>Betaproteobacteria</taxon>
        <taxon>Burkholderiales</taxon>
        <taxon>Alcaligenaceae</taxon>
        <taxon>Bordetella</taxon>
    </lineage>
</organism>
<dbReference type="STRING" id="1416806.CAL12_22675"/>
<dbReference type="OrthoDB" id="9775333at2"/>
<dbReference type="EMBL" id="CP021108">
    <property type="protein sequence ID" value="ARP83342.1"/>
    <property type="molecule type" value="Genomic_DNA"/>
</dbReference>
<proteinExistence type="predicted"/>
<dbReference type="Pfam" id="PF05936">
    <property type="entry name" value="T6SS_VasE"/>
    <property type="match status" value="1"/>
</dbReference>
<keyword evidence="2" id="KW-1185">Reference proteome</keyword>
<evidence type="ECO:0000313" key="1">
    <source>
        <dbReference type="EMBL" id="ARP83342.1"/>
    </source>
</evidence>
<dbReference type="RefSeq" id="WP_086066678.1">
    <property type="nucleotide sequence ID" value="NZ_CP021108.1"/>
</dbReference>
<dbReference type="PANTHER" id="PTHR35566:SF1">
    <property type="entry name" value="TYPE VI SECRETION SYSTEM BASEPLATE COMPONENT TSSK1"/>
    <property type="match status" value="1"/>
</dbReference>
<name>A0A1W6YQH0_9BORD</name>
<protein>
    <submittedName>
        <fullName evidence="1">Type VI secretion system-associated protein</fullName>
    </submittedName>
</protein>
<sequence>MYWNNKIVWSEGMLLQQQHLQQHDRYWRNYIDGRLGRGPRRWGYSRLELDEHQLALGKLALLACEGIMPDGTPFSLPLDDDLPGARDVPDGARDVLAVLALPLSRPGAPEAAADDVADHVVDHMVGGVADGVAGNPGAAPARYRIAECTVHDSNADADQDAVLQVGRLRLRLAFHHEVAEGHAVLGVVRILERRSDGTVILDRAYCPPVIDCRAAPRLVRIMDELVGLLGQRGAALADRLVRPTAHGTAEIAEFLLLQLVNRAEPFFAHLAAAGGLHPEHLYREMLRLAGELACFSQGDRRPPKLPPYRHDGLDSCFQPLMEYLRRALSAVIEPQAIPIPLEEGQFGMRVGRIPDVGLLRTASFVLAAGADLPADALWASLPAKLKVGPVEKIHDLVTLQLPGIALRTLPVAPRQLPFHANRCYFALDASDELWADLPLSAGVALHVAGDFPGLRLELWAIRQ</sequence>
<dbReference type="Proteomes" id="UP000194151">
    <property type="component" value="Chromosome"/>
</dbReference>